<dbReference type="Gene3D" id="1.10.287.1260">
    <property type="match status" value="1"/>
</dbReference>
<accession>A0ABS4SW44</accession>
<dbReference type="PANTHER" id="PTHR30566">
    <property type="entry name" value="YNAI-RELATED MECHANOSENSITIVE ION CHANNEL"/>
    <property type="match status" value="1"/>
</dbReference>
<dbReference type="SUPFAM" id="SSF82861">
    <property type="entry name" value="Mechanosensitive channel protein MscS (YggB), transmembrane region"/>
    <property type="match status" value="1"/>
</dbReference>
<evidence type="ECO:0000256" key="4">
    <source>
        <dbReference type="ARBA" id="ARBA00022989"/>
    </source>
</evidence>
<gene>
    <name evidence="9" type="ORF">J2851_006593</name>
</gene>
<keyword evidence="5 6" id="KW-0472">Membrane</keyword>
<keyword evidence="10" id="KW-1185">Reference proteome</keyword>
<evidence type="ECO:0000256" key="1">
    <source>
        <dbReference type="ARBA" id="ARBA00004141"/>
    </source>
</evidence>
<sequence length="561" mass="60352">MLLKACAAVLLVLGGLWLPWAAPATARDVNPLEPIDTSSPRSTLQGFLDFTNKASESAYERLTSYLASSALFLSPDEVSAIRGAIHYLEAAERTLDVSALPPATERESARRLVIQLKEVLDRIDVPSLPSVPDAEAMAKGEFKRWTLPGTEIRITRVETGPRSGDYLFDPDTVARLPEFHAKVAHLPPKSGATPGWYEFSAYRPSGVALVLHRVVPPRWILDVPGWAQVRLLDQPAWRWVGIVALLAVGLAVVRLCVRLSRSWARRRPSAARWADVLPPLGLAIVAPLGASILADVLRVSGDVYQVLTLSMWALYYGALTWATWVAGGALAESLIFVDRLRAGSIDSQLIRMVLRLLTLVVAIAILVAGADQIGLPAYSVVAGLGISGFAVALGAQQTLANLIGSIIIMVEKPFTIGNAIKVGGLEGQVESVGFRSTRIRTSYNSLATIPSSLVVNSTIDNMAVRDYCQISATLKLACDTPAALVEDFVQTIGQVLRRHPDVSPDSVQATLYDVGPQGLTVTLNAFIKASAAASELATRERILLDVLRLAESKGIRFAPPA</sequence>
<evidence type="ECO:0000313" key="9">
    <source>
        <dbReference type="EMBL" id="MBP2296775.1"/>
    </source>
</evidence>
<feature type="chain" id="PRO_5046976452" evidence="7">
    <location>
        <begin position="27"/>
        <end position="561"/>
    </location>
</feature>
<evidence type="ECO:0000259" key="8">
    <source>
        <dbReference type="Pfam" id="PF00924"/>
    </source>
</evidence>
<dbReference type="InterPro" id="IPR006685">
    <property type="entry name" value="MscS_channel_2nd"/>
</dbReference>
<protein>
    <submittedName>
        <fullName evidence="9">MscS family membrane protein</fullName>
    </submittedName>
</protein>
<comment type="similarity">
    <text evidence="2">Belongs to the MscS (TC 1.A.23) family.</text>
</comment>
<reference evidence="9 10" key="1">
    <citation type="submission" date="2021-03" db="EMBL/GenBank/DDBJ databases">
        <title>Genomic Encyclopedia of Type Strains, Phase III (KMG-III): the genomes of soil and plant-associated and newly described type strains.</title>
        <authorList>
            <person name="Whitman W."/>
        </authorList>
    </citation>
    <scope>NUCLEOTIDE SEQUENCE [LARGE SCALE GENOMIC DNA]</scope>
    <source>
        <strain evidence="9 10">IMMIB AFH-6</strain>
    </source>
</reference>
<dbReference type="RefSeq" id="WP_209772356.1">
    <property type="nucleotide sequence ID" value="NZ_JAGINP010000035.1"/>
</dbReference>
<comment type="caution">
    <text evidence="9">The sequence shown here is derived from an EMBL/GenBank/DDBJ whole genome shotgun (WGS) entry which is preliminary data.</text>
</comment>
<dbReference type="Pfam" id="PF00924">
    <property type="entry name" value="MS_channel_2nd"/>
    <property type="match status" value="1"/>
</dbReference>
<evidence type="ECO:0000256" key="5">
    <source>
        <dbReference type="ARBA" id="ARBA00023136"/>
    </source>
</evidence>
<evidence type="ECO:0000313" key="10">
    <source>
        <dbReference type="Proteomes" id="UP000781958"/>
    </source>
</evidence>
<dbReference type="InterPro" id="IPR011014">
    <property type="entry name" value="MscS_channel_TM-2"/>
</dbReference>
<feature type="signal peptide" evidence="7">
    <location>
        <begin position="1"/>
        <end position="26"/>
    </location>
</feature>
<comment type="subcellular location">
    <subcellularLocation>
        <location evidence="1">Membrane</location>
        <topology evidence="1">Multi-pass membrane protein</topology>
    </subcellularLocation>
</comment>
<proteinExistence type="inferred from homology"/>
<keyword evidence="4 6" id="KW-1133">Transmembrane helix</keyword>
<dbReference type="InterPro" id="IPR010920">
    <property type="entry name" value="LSM_dom_sf"/>
</dbReference>
<feature type="transmembrane region" description="Helical" evidence="6">
    <location>
        <begin position="349"/>
        <end position="369"/>
    </location>
</feature>
<dbReference type="EMBL" id="JAGINP010000035">
    <property type="protein sequence ID" value="MBP2296775.1"/>
    <property type="molecule type" value="Genomic_DNA"/>
</dbReference>
<keyword evidence="7" id="KW-0732">Signal</keyword>
<feature type="transmembrane region" description="Helical" evidence="6">
    <location>
        <begin position="314"/>
        <end position="337"/>
    </location>
</feature>
<dbReference type="InterPro" id="IPR023408">
    <property type="entry name" value="MscS_beta-dom_sf"/>
</dbReference>
<feature type="transmembrane region" description="Helical" evidence="6">
    <location>
        <begin position="236"/>
        <end position="256"/>
    </location>
</feature>
<dbReference type="SUPFAM" id="SSF50182">
    <property type="entry name" value="Sm-like ribonucleoproteins"/>
    <property type="match status" value="1"/>
</dbReference>
<dbReference type="PANTHER" id="PTHR30566:SF5">
    <property type="entry name" value="MECHANOSENSITIVE ION CHANNEL PROTEIN 1, MITOCHONDRIAL-RELATED"/>
    <property type="match status" value="1"/>
</dbReference>
<name>A0ABS4SW44_9PROT</name>
<organism evidence="9 10">
    <name type="scientific">Azospirillum rugosum</name>
    <dbReference type="NCBI Taxonomy" id="416170"/>
    <lineage>
        <taxon>Bacteria</taxon>
        <taxon>Pseudomonadati</taxon>
        <taxon>Pseudomonadota</taxon>
        <taxon>Alphaproteobacteria</taxon>
        <taxon>Rhodospirillales</taxon>
        <taxon>Azospirillaceae</taxon>
        <taxon>Azospirillum</taxon>
    </lineage>
</organism>
<feature type="domain" description="Mechanosensitive ion channel MscS" evidence="8">
    <location>
        <begin position="398"/>
        <end position="462"/>
    </location>
</feature>
<evidence type="ECO:0000256" key="6">
    <source>
        <dbReference type="SAM" id="Phobius"/>
    </source>
</evidence>
<dbReference type="Proteomes" id="UP000781958">
    <property type="component" value="Unassembled WGS sequence"/>
</dbReference>
<evidence type="ECO:0000256" key="7">
    <source>
        <dbReference type="SAM" id="SignalP"/>
    </source>
</evidence>
<keyword evidence="3 6" id="KW-0812">Transmembrane</keyword>
<feature type="transmembrane region" description="Helical" evidence="6">
    <location>
        <begin position="375"/>
        <end position="395"/>
    </location>
</feature>
<evidence type="ECO:0000256" key="2">
    <source>
        <dbReference type="ARBA" id="ARBA00008017"/>
    </source>
</evidence>
<dbReference type="Gene3D" id="2.30.30.60">
    <property type="match status" value="1"/>
</dbReference>
<evidence type="ECO:0000256" key="3">
    <source>
        <dbReference type="ARBA" id="ARBA00022692"/>
    </source>
</evidence>
<feature type="transmembrane region" description="Helical" evidence="6">
    <location>
        <begin position="276"/>
        <end position="294"/>
    </location>
</feature>